<dbReference type="Gene3D" id="1.20.1250.20">
    <property type="entry name" value="MFS general substrate transporter like domains"/>
    <property type="match status" value="1"/>
</dbReference>
<sequence>MLNLDKRLVRERNLWILVLGSLFSVGGDNAYFTILSWYTLTITGSQLALGTTMTLASIPRVVFMLIGGAIADRFSRKWIMGISLAARAAVLVAFAVRIALFGPRAPLWAIDLMAVLFGVIDSFYYPATSSIVQTAVAEEHVAQASSIVQTVQQASTVVGPMLAAVLLAQRDYRLMFLVVALVFTIAAVTMFWIRLRAHGGLEEPAQGVSSVLRDVADGLRFVARIRLLLIVMCLSLVVNLFCIGPLSIGVPVMIRSRGWTGTVLGEYQSALGVGSIVGGVIVALLRGFQGKLIWIGMCGALMGLAMATVGYWQIRIEGMAALGLVGILMSIVNIPFLAFLQSSIPEEKLGRVMSVLMLVSVGFTPISYALSSWILQQGVAPDVLLLACGVGVAVAFAALYLTRDYRHIESHPLLVKRRPSGMTASRKMKQP</sequence>
<feature type="transmembrane region" description="Helical" evidence="7">
    <location>
        <begin position="14"/>
        <end position="40"/>
    </location>
</feature>
<feature type="domain" description="Major facilitator superfamily (MFS) profile" evidence="8">
    <location>
        <begin position="1"/>
        <end position="198"/>
    </location>
</feature>
<feature type="transmembrane region" description="Helical" evidence="7">
    <location>
        <begin position="352"/>
        <end position="371"/>
    </location>
</feature>
<dbReference type="InterPro" id="IPR020846">
    <property type="entry name" value="MFS_dom"/>
</dbReference>
<dbReference type="RefSeq" id="WP_195868030.1">
    <property type="nucleotide sequence ID" value="NZ_JADPKZ010000046.1"/>
</dbReference>
<evidence type="ECO:0000256" key="7">
    <source>
        <dbReference type="SAM" id="Phobius"/>
    </source>
</evidence>
<evidence type="ECO:0000313" key="10">
    <source>
        <dbReference type="Proteomes" id="UP000642910"/>
    </source>
</evidence>
<comment type="subcellular location">
    <subcellularLocation>
        <location evidence="1">Cell membrane</location>
        <topology evidence="1">Multi-pass membrane protein</topology>
    </subcellularLocation>
</comment>
<dbReference type="PROSITE" id="PS50850">
    <property type="entry name" value="MFS"/>
    <property type="match status" value="1"/>
</dbReference>
<dbReference type="PANTHER" id="PTHR23513">
    <property type="entry name" value="INTEGRAL MEMBRANE EFFLUX PROTEIN-RELATED"/>
    <property type="match status" value="1"/>
</dbReference>
<evidence type="ECO:0000256" key="1">
    <source>
        <dbReference type="ARBA" id="ARBA00004651"/>
    </source>
</evidence>
<feature type="transmembrane region" description="Helical" evidence="7">
    <location>
        <begin position="78"/>
        <end position="100"/>
    </location>
</feature>
<feature type="transmembrane region" description="Helical" evidence="7">
    <location>
        <begin position="292"/>
        <end position="314"/>
    </location>
</feature>
<feature type="transmembrane region" description="Helical" evidence="7">
    <location>
        <begin position="227"/>
        <end position="247"/>
    </location>
</feature>
<evidence type="ECO:0000259" key="8">
    <source>
        <dbReference type="PROSITE" id="PS50850"/>
    </source>
</evidence>
<dbReference type="SUPFAM" id="SSF103473">
    <property type="entry name" value="MFS general substrate transporter"/>
    <property type="match status" value="1"/>
</dbReference>
<dbReference type="Pfam" id="PF07690">
    <property type="entry name" value="MFS_1"/>
    <property type="match status" value="1"/>
</dbReference>
<dbReference type="PANTHER" id="PTHR23513:SF11">
    <property type="entry name" value="STAPHYLOFERRIN A TRANSPORTER"/>
    <property type="match status" value="1"/>
</dbReference>
<keyword evidence="10" id="KW-1185">Reference proteome</keyword>
<evidence type="ECO:0000313" key="9">
    <source>
        <dbReference type="EMBL" id="MBF8378571.1"/>
    </source>
</evidence>
<comment type="caution">
    <text evidence="9">The sequence shown here is derived from an EMBL/GenBank/DDBJ whole genome shotgun (WGS) entry which is preliminary data.</text>
</comment>
<keyword evidence="3" id="KW-1003">Cell membrane</keyword>
<evidence type="ECO:0000256" key="2">
    <source>
        <dbReference type="ARBA" id="ARBA00022448"/>
    </source>
</evidence>
<evidence type="ECO:0000256" key="5">
    <source>
        <dbReference type="ARBA" id="ARBA00022989"/>
    </source>
</evidence>
<dbReference type="Proteomes" id="UP000642910">
    <property type="component" value="Unassembled WGS sequence"/>
</dbReference>
<feature type="transmembrane region" description="Helical" evidence="7">
    <location>
        <begin position="46"/>
        <end position="66"/>
    </location>
</feature>
<keyword evidence="2" id="KW-0813">Transport</keyword>
<protein>
    <submittedName>
        <fullName evidence="9">MFS transporter</fullName>
    </submittedName>
</protein>
<keyword evidence="5 7" id="KW-1133">Transmembrane helix</keyword>
<evidence type="ECO:0000256" key="6">
    <source>
        <dbReference type="ARBA" id="ARBA00023136"/>
    </source>
</evidence>
<keyword evidence="6 7" id="KW-0472">Membrane</keyword>
<feature type="transmembrane region" description="Helical" evidence="7">
    <location>
        <begin position="383"/>
        <end position="401"/>
    </location>
</feature>
<dbReference type="InterPro" id="IPR036259">
    <property type="entry name" value="MFS_trans_sf"/>
</dbReference>
<accession>A0ABS0F5P6</accession>
<feature type="transmembrane region" description="Helical" evidence="7">
    <location>
        <begin position="320"/>
        <end position="340"/>
    </location>
</feature>
<dbReference type="InterPro" id="IPR011701">
    <property type="entry name" value="MFS"/>
</dbReference>
<gene>
    <name evidence="9" type="ORF">IW967_11970</name>
</gene>
<name>A0ABS0F5P6_9BACL</name>
<organism evidence="9 10">
    <name type="scientific">Alicyclobacillus mali</name>
    <name type="common">ex Roth et al. 2021</name>
    <dbReference type="NCBI Taxonomy" id="1123961"/>
    <lineage>
        <taxon>Bacteria</taxon>
        <taxon>Bacillati</taxon>
        <taxon>Bacillota</taxon>
        <taxon>Bacilli</taxon>
        <taxon>Bacillales</taxon>
        <taxon>Alicyclobacillaceae</taxon>
        <taxon>Alicyclobacillus</taxon>
    </lineage>
</organism>
<feature type="transmembrane region" description="Helical" evidence="7">
    <location>
        <begin position="174"/>
        <end position="193"/>
    </location>
</feature>
<keyword evidence="4 7" id="KW-0812">Transmembrane</keyword>
<reference evidence="9 10" key="1">
    <citation type="submission" date="2020-11" db="EMBL/GenBank/DDBJ databases">
        <title>Genomic insight of Alicyclobacillus mali FL 18 reveals a new arsenic-resistant strain, with potential in environmental biotechnology.</title>
        <authorList>
            <person name="Fiorentino G."/>
            <person name="Gallo G."/>
            <person name="Aulitto M."/>
        </authorList>
    </citation>
    <scope>NUCLEOTIDE SEQUENCE [LARGE SCALE GENOMIC DNA]</scope>
    <source>
        <strain evidence="9 10">FL 18</strain>
    </source>
</reference>
<dbReference type="EMBL" id="JADPKZ010000046">
    <property type="protein sequence ID" value="MBF8378571.1"/>
    <property type="molecule type" value="Genomic_DNA"/>
</dbReference>
<proteinExistence type="predicted"/>
<evidence type="ECO:0000256" key="4">
    <source>
        <dbReference type="ARBA" id="ARBA00022692"/>
    </source>
</evidence>
<dbReference type="CDD" id="cd06173">
    <property type="entry name" value="MFS_MefA_like"/>
    <property type="match status" value="1"/>
</dbReference>
<evidence type="ECO:0000256" key="3">
    <source>
        <dbReference type="ARBA" id="ARBA00022475"/>
    </source>
</evidence>
<feature type="transmembrane region" description="Helical" evidence="7">
    <location>
        <begin position="267"/>
        <end position="285"/>
    </location>
</feature>